<feature type="domain" description="PTS EIIA type-2" evidence="5">
    <location>
        <begin position="549"/>
        <end position="696"/>
    </location>
</feature>
<dbReference type="Pfam" id="PF08279">
    <property type="entry name" value="HTH_11"/>
    <property type="match status" value="1"/>
</dbReference>
<dbReference type="InterPro" id="IPR013196">
    <property type="entry name" value="HTH_11"/>
</dbReference>
<keyword evidence="3" id="KW-0805">Transcription regulation</keyword>
<evidence type="ECO:0000256" key="3">
    <source>
        <dbReference type="ARBA" id="ARBA00023015"/>
    </source>
</evidence>
<dbReference type="InterPro" id="IPR036634">
    <property type="entry name" value="PRD_sf"/>
</dbReference>
<sequence length="711" mass="80630">MKKPSERTVQMTRFLLATPGRFVTVRELSDELDVSEKTIKRELSAMEKWLSDYALTLNRKPGAGLMLEGEPSAFESVRDAIESFKAPTSYSRDERRYFIISELLLSSEPIKLFNFASRFKVTEGTLSHDLDLIEGWLEAFHIKLMRKPGYGIYVEGTEKDYRAALIHLLHESVDEYELIRLVRDPLNESGQKIGRIQQHIRNRLLNLVEDRTIVIIEKYLTELEERTGMKLTDSAFIGLAVHLALAIERIKKGQRIIIPPSVLSELRLHPDFNAAQMLVKRLEEALGLTIPEDEVGYITMHLKGAETRIQTEAESEAAYENVSFELVRLARKILKEAEAETGFELKSNSKLFYGFISHLGPAIERLRLGLDIRNPLLSQIKEQYATTYKVAKKCAKVLEDYLEKPVPEAEIGYIALHIGAMSEYAGVKYRERPVRVLIVCASGMGTSSLLQTRIRKEFPSLQVVDAISAAEISELDEQVDLVISTVDLTSKRQVVRVSPLLGEADMKNVRTALEHLEPLPDLRPASNEAPAYLPDTLEKQKNLIQGIQDLMNNLVIEDQVESRTINELIDKIARQFTNEEEEASTLSLELHDRERLGETILSTEGIFLLHCRSTVIHRLALGIIRFKEPLTYGSENDANLYAAIILLAPKQSERTYLEAASEVSKSLIDRPGFAIRLSVARQAALTKEIQGILKDLYLRKMEQYTMEVEQI</sequence>
<dbReference type="InterPro" id="IPR016152">
    <property type="entry name" value="PTrfase/Anion_transptr"/>
</dbReference>
<name>A0ABR8T392_9BACL</name>
<dbReference type="InterPro" id="IPR050661">
    <property type="entry name" value="BglG_antiterminators"/>
</dbReference>
<dbReference type="Proteomes" id="UP000608071">
    <property type="component" value="Unassembled WGS sequence"/>
</dbReference>
<dbReference type="InterPro" id="IPR013011">
    <property type="entry name" value="PTS_EIIB_2"/>
</dbReference>
<dbReference type="InterPro" id="IPR003501">
    <property type="entry name" value="PTS_EIIB_2/3"/>
</dbReference>
<keyword evidence="1" id="KW-0808">Transferase</keyword>
<gene>
    <name evidence="8" type="ORF">H9647_19315</name>
</gene>
<evidence type="ECO:0000259" key="6">
    <source>
        <dbReference type="PROSITE" id="PS51099"/>
    </source>
</evidence>
<dbReference type="PROSITE" id="PS51372">
    <property type="entry name" value="PRD_2"/>
    <property type="match status" value="2"/>
</dbReference>
<keyword evidence="9" id="KW-1185">Reference proteome</keyword>
<organism evidence="8 9">
    <name type="scientific">Paenibacillus gallinarum</name>
    <dbReference type="NCBI Taxonomy" id="2762232"/>
    <lineage>
        <taxon>Bacteria</taxon>
        <taxon>Bacillati</taxon>
        <taxon>Bacillota</taxon>
        <taxon>Bacilli</taxon>
        <taxon>Bacillales</taxon>
        <taxon>Paenibacillaceae</taxon>
        <taxon>Paenibacillus</taxon>
    </lineage>
</organism>
<dbReference type="Gene3D" id="1.10.1790.10">
    <property type="entry name" value="PRD domain"/>
    <property type="match status" value="2"/>
</dbReference>
<keyword evidence="4" id="KW-0804">Transcription</keyword>
<evidence type="ECO:0000256" key="2">
    <source>
        <dbReference type="ARBA" id="ARBA00022737"/>
    </source>
</evidence>
<dbReference type="Gene3D" id="3.40.930.10">
    <property type="entry name" value="Mannitol-specific EII, Chain A"/>
    <property type="match status" value="1"/>
</dbReference>
<dbReference type="PANTHER" id="PTHR30185:SF18">
    <property type="entry name" value="TRANSCRIPTIONAL REGULATOR MTLR"/>
    <property type="match status" value="1"/>
</dbReference>
<reference evidence="8 9" key="1">
    <citation type="submission" date="2020-08" db="EMBL/GenBank/DDBJ databases">
        <title>A Genomic Blueprint of the Chicken Gut Microbiome.</title>
        <authorList>
            <person name="Gilroy R."/>
            <person name="Ravi A."/>
            <person name="Getino M."/>
            <person name="Pursley I."/>
            <person name="Horton D.L."/>
            <person name="Alikhan N.-F."/>
            <person name="Baker D."/>
            <person name="Gharbi K."/>
            <person name="Hall N."/>
            <person name="Watson M."/>
            <person name="Adriaenssens E.M."/>
            <person name="Foster-Nyarko E."/>
            <person name="Jarju S."/>
            <person name="Secka A."/>
            <person name="Antonio M."/>
            <person name="Oren A."/>
            <person name="Chaudhuri R."/>
            <person name="La Ragione R.M."/>
            <person name="Hildebrand F."/>
            <person name="Pallen M.J."/>
        </authorList>
    </citation>
    <scope>NUCLEOTIDE SEQUENCE [LARGE SCALE GENOMIC DNA]</scope>
    <source>
        <strain evidence="8 9">Sa2BVA9</strain>
    </source>
</reference>
<dbReference type="SUPFAM" id="SSF63520">
    <property type="entry name" value="PTS-regulatory domain, PRD"/>
    <property type="match status" value="2"/>
</dbReference>
<comment type="caution">
    <text evidence="8">The sequence shown here is derived from an EMBL/GenBank/DDBJ whole genome shotgun (WGS) entry which is preliminary data.</text>
</comment>
<evidence type="ECO:0000313" key="9">
    <source>
        <dbReference type="Proteomes" id="UP000608071"/>
    </source>
</evidence>
<evidence type="ECO:0000313" key="8">
    <source>
        <dbReference type="EMBL" id="MBD7970217.1"/>
    </source>
</evidence>
<dbReference type="InterPro" id="IPR036388">
    <property type="entry name" value="WH-like_DNA-bd_sf"/>
</dbReference>
<dbReference type="SUPFAM" id="SSF52794">
    <property type="entry name" value="PTS system IIB component-like"/>
    <property type="match status" value="1"/>
</dbReference>
<dbReference type="EMBL" id="JACSQL010000010">
    <property type="protein sequence ID" value="MBD7970217.1"/>
    <property type="molecule type" value="Genomic_DNA"/>
</dbReference>
<feature type="domain" description="PTS EIIB type-2" evidence="6">
    <location>
        <begin position="434"/>
        <end position="521"/>
    </location>
</feature>
<dbReference type="InterPro" id="IPR036095">
    <property type="entry name" value="PTS_EIIB-like_sf"/>
</dbReference>
<dbReference type="Pfam" id="PF00359">
    <property type="entry name" value="PTS_EIIA_2"/>
    <property type="match status" value="1"/>
</dbReference>
<dbReference type="Pfam" id="PF00874">
    <property type="entry name" value="PRD"/>
    <property type="match status" value="2"/>
</dbReference>
<dbReference type="CDD" id="cd05568">
    <property type="entry name" value="PTS_IIB_bgl_like"/>
    <property type="match status" value="1"/>
</dbReference>
<dbReference type="Gene3D" id="1.10.10.10">
    <property type="entry name" value="Winged helix-like DNA-binding domain superfamily/Winged helix DNA-binding domain"/>
    <property type="match status" value="2"/>
</dbReference>
<accession>A0ABR8T392</accession>
<dbReference type="InterPro" id="IPR011608">
    <property type="entry name" value="PRD"/>
</dbReference>
<dbReference type="PROSITE" id="PS51099">
    <property type="entry name" value="PTS_EIIB_TYPE_2"/>
    <property type="match status" value="1"/>
</dbReference>
<proteinExistence type="predicted"/>
<dbReference type="RefSeq" id="WP_191803039.1">
    <property type="nucleotide sequence ID" value="NZ_JACSQL010000010.1"/>
</dbReference>
<evidence type="ECO:0000256" key="4">
    <source>
        <dbReference type="ARBA" id="ARBA00023163"/>
    </source>
</evidence>
<dbReference type="PANTHER" id="PTHR30185">
    <property type="entry name" value="CRYPTIC BETA-GLUCOSIDE BGL OPERON ANTITERMINATOR"/>
    <property type="match status" value="1"/>
</dbReference>
<evidence type="ECO:0000259" key="7">
    <source>
        <dbReference type="PROSITE" id="PS51372"/>
    </source>
</evidence>
<keyword evidence="2" id="KW-0677">Repeat</keyword>
<dbReference type="Pfam" id="PF02302">
    <property type="entry name" value="PTS_IIB"/>
    <property type="match status" value="1"/>
</dbReference>
<feature type="domain" description="PRD" evidence="7">
    <location>
        <begin position="207"/>
        <end position="312"/>
    </location>
</feature>
<evidence type="ECO:0000256" key="1">
    <source>
        <dbReference type="ARBA" id="ARBA00022679"/>
    </source>
</evidence>
<evidence type="ECO:0000259" key="5">
    <source>
        <dbReference type="PROSITE" id="PS51094"/>
    </source>
</evidence>
<feature type="domain" description="PRD" evidence="7">
    <location>
        <begin position="321"/>
        <end position="428"/>
    </location>
</feature>
<dbReference type="SUPFAM" id="SSF55804">
    <property type="entry name" value="Phoshotransferase/anion transport protein"/>
    <property type="match status" value="1"/>
</dbReference>
<protein>
    <submittedName>
        <fullName evidence="8">BglG family transcription antiterminator</fullName>
    </submittedName>
</protein>
<dbReference type="PROSITE" id="PS51094">
    <property type="entry name" value="PTS_EIIA_TYPE_2"/>
    <property type="match status" value="1"/>
</dbReference>
<dbReference type="InterPro" id="IPR002178">
    <property type="entry name" value="PTS_EIIA_type-2_dom"/>
</dbReference>
<dbReference type="Gene3D" id="3.40.50.2300">
    <property type="match status" value="1"/>
</dbReference>